<accession>A0A067NPP9</accession>
<sequence length="127" mass="14081">MEYRRNDGPNLRPVLPTQTKHIGEALGQSVVKTEALMMNAHMQELETMKGKALEEEQDAHAAYDNAYFDLLTAQAHFMEAQASLNIAKAKLETSIMIVDVCVDNAVNAVGAVGRWKSKIDASEKLRH</sequence>
<protein>
    <submittedName>
        <fullName evidence="1">Uncharacterized protein</fullName>
    </submittedName>
</protein>
<evidence type="ECO:0000313" key="2">
    <source>
        <dbReference type="Proteomes" id="UP000027073"/>
    </source>
</evidence>
<gene>
    <name evidence="1" type="ORF">PLEOSDRAFT_1090102</name>
</gene>
<organism evidence="1 2">
    <name type="scientific">Pleurotus ostreatus (strain PC15)</name>
    <name type="common">Oyster mushroom</name>
    <dbReference type="NCBI Taxonomy" id="1137138"/>
    <lineage>
        <taxon>Eukaryota</taxon>
        <taxon>Fungi</taxon>
        <taxon>Dikarya</taxon>
        <taxon>Basidiomycota</taxon>
        <taxon>Agaricomycotina</taxon>
        <taxon>Agaricomycetes</taxon>
        <taxon>Agaricomycetidae</taxon>
        <taxon>Agaricales</taxon>
        <taxon>Pleurotineae</taxon>
        <taxon>Pleurotaceae</taxon>
        <taxon>Pleurotus</taxon>
    </lineage>
</organism>
<dbReference type="VEuPathDB" id="FungiDB:PLEOSDRAFT_1090102"/>
<reference evidence="2" key="1">
    <citation type="journal article" date="2014" name="Proc. Natl. Acad. Sci. U.S.A.">
        <title>Extensive sampling of basidiomycete genomes demonstrates inadequacy of the white-rot/brown-rot paradigm for wood decay fungi.</title>
        <authorList>
            <person name="Riley R."/>
            <person name="Salamov A.A."/>
            <person name="Brown D.W."/>
            <person name="Nagy L.G."/>
            <person name="Floudas D."/>
            <person name="Held B.W."/>
            <person name="Levasseur A."/>
            <person name="Lombard V."/>
            <person name="Morin E."/>
            <person name="Otillar R."/>
            <person name="Lindquist E.A."/>
            <person name="Sun H."/>
            <person name="LaButti K.M."/>
            <person name="Schmutz J."/>
            <person name="Jabbour D."/>
            <person name="Luo H."/>
            <person name="Baker S.E."/>
            <person name="Pisabarro A.G."/>
            <person name="Walton J.D."/>
            <person name="Blanchette R.A."/>
            <person name="Henrissat B."/>
            <person name="Martin F."/>
            <person name="Cullen D."/>
            <person name="Hibbett D.S."/>
            <person name="Grigoriev I.V."/>
        </authorList>
    </citation>
    <scope>NUCLEOTIDE SEQUENCE [LARGE SCALE GENOMIC DNA]</scope>
    <source>
        <strain evidence="2">PC15</strain>
    </source>
</reference>
<dbReference type="EMBL" id="KL198010">
    <property type="protein sequence ID" value="KDQ25611.1"/>
    <property type="molecule type" value="Genomic_DNA"/>
</dbReference>
<dbReference type="HOGENOM" id="CLU_1971446_0_0_1"/>
<name>A0A067NPP9_PLEO1</name>
<dbReference type="Proteomes" id="UP000027073">
    <property type="component" value="Unassembled WGS sequence"/>
</dbReference>
<dbReference type="AlphaFoldDB" id="A0A067NPP9"/>
<dbReference type="OrthoDB" id="10397155at2759"/>
<evidence type="ECO:0000313" key="1">
    <source>
        <dbReference type="EMBL" id="KDQ25611.1"/>
    </source>
</evidence>
<dbReference type="InParanoid" id="A0A067NPP9"/>
<proteinExistence type="predicted"/>